<proteinExistence type="predicted"/>
<dbReference type="Pfam" id="PF07693">
    <property type="entry name" value="KAP_NTPase"/>
    <property type="match status" value="1"/>
</dbReference>
<dbReference type="InterPro" id="IPR027417">
    <property type="entry name" value="P-loop_NTPase"/>
</dbReference>
<gene>
    <name evidence="2" type="ORF">A4V03_07645</name>
</gene>
<dbReference type="KEGG" id="bcae:A4V03_07645"/>
<protein>
    <recommendedName>
        <fullName evidence="1">KAP NTPase domain-containing protein</fullName>
    </recommendedName>
</protein>
<feature type="domain" description="KAP NTPase" evidence="1">
    <location>
        <begin position="3"/>
        <end position="261"/>
    </location>
</feature>
<dbReference type="Gene3D" id="3.40.50.300">
    <property type="entry name" value="P-loop containing nucleotide triphosphate hydrolases"/>
    <property type="match status" value="1"/>
</dbReference>
<dbReference type="GeneID" id="82187006"/>
<evidence type="ECO:0000313" key="3">
    <source>
        <dbReference type="Proteomes" id="UP000092631"/>
    </source>
</evidence>
<name>A0A1C7H0Y3_9BACE</name>
<evidence type="ECO:0000259" key="1">
    <source>
        <dbReference type="Pfam" id="PF07693"/>
    </source>
</evidence>
<accession>A0A1C7H0Y3</accession>
<dbReference type="Proteomes" id="UP000092631">
    <property type="component" value="Chromosome"/>
</dbReference>
<dbReference type="EMBL" id="CP015401">
    <property type="protein sequence ID" value="ANU57450.1"/>
    <property type="molecule type" value="Genomic_DNA"/>
</dbReference>
<sequence>MNKNIINFLNEYVKIPNPQYAIMLRGAWGCGKTFFIHQWMKQLSNNKDADKLEWQPIYVSLYGLTNIQQITEQINKEISPWLYSKGMKFAKKILKVASKIALKYDLDMDGNGKNEGSVTYNLDSILLLKEDNTEIKGNKILIFDDLERCDVKLETLLGYINYFSEHCKCKVIIIGDEDKITEKENKDSNLKFKDFKEKTIGRTFEIKVNVEETLDFFINEISANNRNLLLENKELIIKIFHASKFNNLRVLRQCLNDYHRIVMALPEHYHKSPKYKLIITSLLANFVAVYCEYKSGNTQIGHLFNSLSKMFTDREIDEERENILSKYRFIEIGRKLDIFSDFLVNEIVCYLESGYFDTTYLQQYFAAENTSLKSWEYLYDYWRLDNEEYEKYYDETIRYYLADKSTDLRELFIIISVLSVLSNDNLVSVSEKDIITQGKHSINRLMEGISGIEDLLNCKSKVHSGIGRNHNNVGSYKILNKLIAYFEKLFEQRFEKCPNKVSVMLENLTDETCERLSLALNDMLPVRQILYRDTSIFQEADADKVSNSILGLSNESRNTFLHFLLFRYKFTSSGNEIEYLSKCCQLDLPQLKLINRKLKIEAANKRFIEKYSIEKITNLIDEITAKIE</sequence>
<dbReference type="SUPFAM" id="SSF52540">
    <property type="entry name" value="P-loop containing nucleoside triphosphate hydrolases"/>
    <property type="match status" value="1"/>
</dbReference>
<dbReference type="AlphaFoldDB" id="A0A1C7H0Y3"/>
<keyword evidence="3" id="KW-1185">Reference proteome</keyword>
<dbReference type="RefSeq" id="WP_065538523.1">
    <property type="nucleotide sequence ID" value="NZ_CAPUCN010000012.1"/>
</dbReference>
<reference evidence="3" key="1">
    <citation type="submission" date="2016-04" db="EMBL/GenBank/DDBJ databases">
        <title>Complete Genome Sequences of Twelve Strains of a Stable Defined Moderately Diverse Mouse Microbiota 2 (sDMDMm2).</title>
        <authorList>
            <person name="Uchimura Y."/>
            <person name="Wyss M."/>
            <person name="Brugiroux S."/>
            <person name="Limenitakis J.P."/>
            <person name="Stecher B."/>
            <person name="McCoy K.D."/>
            <person name="Macpherson A.J."/>
        </authorList>
    </citation>
    <scope>NUCLEOTIDE SEQUENCE [LARGE SCALE GENOMIC DNA]</scope>
    <source>
        <strain evidence="3">I48</strain>
    </source>
</reference>
<organism evidence="2 3">
    <name type="scientific">Bacteroides caecimuris</name>
    <dbReference type="NCBI Taxonomy" id="1796613"/>
    <lineage>
        <taxon>Bacteria</taxon>
        <taxon>Pseudomonadati</taxon>
        <taxon>Bacteroidota</taxon>
        <taxon>Bacteroidia</taxon>
        <taxon>Bacteroidales</taxon>
        <taxon>Bacteroidaceae</taxon>
        <taxon>Bacteroides</taxon>
    </lineage>
</organism>
<dbReference type="OrthoDB" id="88903at2"/>
<evidence type="ECO:0000313" key="2">
    <source>
        <dbReference type="EMBL" id="ANU57450.1"/>
    </source>
</evidence>
<dbReference type="InterPro" id="IPR011646">
    <property type="entry name" value="KAP_P-loop"/>
</dbReference>